<proteinExistence type="inferred from homology"/>
<evidence type="ECO:0000256" key="3">
    <source>
        <dbReference type="ARBA" id="ARBA00023315"/>
    </source>
</evidence>
<evidence type="ECO:0000256" key="4">
    <source>
        <dbReference type="SAM" id="Phobius"/>
    </source>
</evidence>
<evidence type="ECO:0000313" key="7">
    <source>
        <dbReference type="Proteomes" id="UP000226192"/>
    </source>
</evidence>
<comment type="similarity">
    <text evidence="1">Belongs to the 1-acyl-sn-glycerol-3-phosphate acyltransferase family.</text>
</comment>
<gene>
    <name evidence="6" type="ORF">CDD81_2409</name>
</gene>
<keyword evidence="3" id="KW-0012">Acyltransferase</keyword>
<dbReference type="CDD" id="cd07990">
    <property type="entry name" value="LPLAT_LCLAT1-like"/>
    <property type="match status" value="1"/>
</dbReference>
<keyword evidence="2" id="KW-0808">Transferase</keyword>
<organism evidence="6 7">
    <name type="scientific">Ophiocordyceps australis</name>
    <dbReference type="NCBI Taxonomy" id="1399860"/>
    <lineage>
        <taxon>Eukaryota</taxon>
        <taxon>Fungi</taxon>
        <taxon>Dikarya</taxon>
        <taxon>Ascomycota</taxon>
        <taxon>Pezizomycotina</taxon>
        <taxon>Sordariomycetes</taxon>
        <taxon>Hypocreomycetidae</taxon>
        <taxon>Hypocreales</taxon>
        <taxon>Ophiocordycipitaceae</taxon>
        <taxon>Ophiocordyceps</taxon>
    </lineage>
</organism>
<keyword evidence="4" id="KW-0812">Transmembrane</keyword>
<dbReference type="Proteomes" id="UP000226192">
    <property type="component" value="Unassembled WGS sequence"/>
</dbReference>
<dbReference type="InterPro" id="IPR002123">
    <property type="entry name" value="Plipid/glycerol_acylTrfase"/>
</dbReference>
<keyword evidence="4" id="KW-1133">Transmembrane helix</keyword>
<name>A0A2C5XXQ4_9HYPO</name>
<dbReference type="InterPro" id="IPR032098">
    <property type="entry name" value="Acyltransf_C"/>
</dbReference>
<keyword evidence="4" id="KW-0472">Membrane</keyword>
<dbReference type="SUPFAM" id="SSF69593">
    <property type="entry name" value="Glycerol-3-phosphate (1)-acyltransferase"/>
    <property type="match status" value="1"/>
</dbReference>
<dbReference type="AlphaFoldDB" id="A0A2C5XXQ4"/>
<feature type="domain" description="Phospholipid/glycerol acyltransferase" evidence="5">
    <location>
        <begin position="78"/>
        <end position="200"/>
    </location>
</feature>
<feature type="transmembrane region" description="Helical" evidence="4">
    <location>
        <begin position="6"/>
        <end position="33"/>
    </location>
</feature>
<dbReference type="PANTHER" id="PTHR10983">
    <property type="entry name" value="1-ACYLGLYCEROL-3-PHOSPHATE ACYLTRANSFERASE-RELATED"/>
    <property type="match status" value="1"/>
</dbReference>
<accession>A0A2C5XXQ4</accession>
<reference evidence="6 7" key="1">
    <citation type="submission" date="2017-06" db="EMBL/GenBank/DDBJ databases">
        <title>Ant-infecting Ophiocordyceps genomes reveal a high diversity of potential behavioral manipulation genes and a possible major role for enterotoxins.</title>
        <authorList>
            <person name="De Bekker C."/>
            <person name="Evans H.C."/>
            <person name="Brachmann A."/>
            <person name="Hughes D.P."/>
        </authorList>
    </citation>
    <scope>NUCLEOTIDE SEQUENCE [LARGE SCALE GENOMIC DNA]</scope>
    <source>
        <strain evidence="6 7">Map64</strain>
    </source>
</reference>
<dbReference type="Pfam" id="PF16076">
    <property type="entry name" value="Acyltransf_C"/>
    <property type="match status" value="1"/>
</dbReference>
<dbReference type="SMART" id="SM00563">
    <property type="entry name" value="PlsC"/>
    <property type="match status" value="1"/>
</dbReference>
<comment type="caution">
    <text evidence="6">The sequence shown here is derived from an EMBL/GenBank/DDBJ whole genome shotgun (WGS) entry which is preliminary data.</text>
</comment>
<evidence type="ECO:0000313" key="6">
    <source>
        <dbReference type="EMBL" id="PHH59890.1"/>
    </source>
</evidence>
<dbReference type="STRING" id="1399860.A0A2C5XXQ4"/>
<dbReference type="GO" id="GO:0003841">
    <property type="term" value="F:1-acylglycerol-3-phosphate O-acyltransferase activity"/>
    <property type="evidence" value="ECO:0007669"/>
    <property type="project" value="TreeGrafter"/>
</dbReference>
<evidence type="ECO:0000259" key="5">
    <source>
        <dbReference type="SMART" id="SM00563"/>
    </source>
</evidence>
<dbReference type="PANTHER" id="PTHR10983:SF24">
    <property type="entry name" value="1-ACYLGLYCEROL-3-PHOSPHATE O-ACYLTRANSFERASE 3, ISOFORM E-RELATED"/>
    <property type="match status" value="1"/>
</dbReference>
<dbReference type="GO" id="GO:0012505">
    <property type="term" value="C:endomembrane system"/>
    <property type="evidence" value="ECO:0007669"/>
    <property type="project" value="TreeGrafter"/>
</dbReference>
<dbReference type="OrthoDB" id="189226at2759"/>
<evidence type="ECO:0000256" key="1">
    <source>
        <dbReference type="ARBA" id="ARBA00008655"/>
    </source>
</evidence>
<sequence>MTVVRGIALVLPWATGLVVADVALSLLLPLKLVAPRLVYDTSSRIAAAVWAWIQLIFVRANGAVIGHSGDALPPHESAVVISNHVAWADFYMIQALAQRSHMLGRCRYFAKRQLRAVPLLGWGLWAMGMPLISRKWLQDKAELNRVFSSIVDHGCPVWLISFCEAMRFTPSRYQESQAWCKKMDKPQPSHLLYPRTKGFVATIQHLRQAPHIDAVYDLTIAYQHKTAFQDAPPFWETLSMPNLSRSEGYKFHVHARRFPIESLPETDEGLALWLEERWIAKGLVGRPGCVQWCSAIALPPALYAPSR</sequence>
<dbReference type="EMBL" id="NJET01000175">
    <property type="protein sequence ID" value="PHH59890.1"/>
    <property type="molecule type" value="Genomic_DNA"/>
</dbReference>
<protein>
    <recommendedName>
        <fullName evidence="5">Phospholipid/glycerol acyltransferase domain-containing protein</fullName>
    </recommendedName>
</protein>
<keyword evidence="7" id="KW-1185">Reference proteome</keyword>
<dbReference type="Pfam" id="PF01553">
    <property type="entry name" value="Acyltransferase"/>
    <property type="match status" value="1"/>
</dbReference>
<evidence type="ECO:0000256" key="2">
    <source>
        <dbReference type="ARBA" id="ARBA00022679"/>
    </source>
</evidence>